<feature type="active site" description="Proton donor/acceptor" evidence="1">
    <location>
        <position position="84"/>
    </location>
</feature>
<feature type="binding site" evidence="2">
    <location>
        <position position="62"/>
    </location>
    <ligand>
        <name>substrate</name>
    </ligand>
</feature>
<sequence>MPRNAQRVAVCRHGATEWSKNGRHTSKTDLMLTPDGELEARKLRPALTWWDFSKVFCSPLQRARRTCELAGFSDQAEITDDLLEWDYGDYEGLTTPEIRKKDPGWTVFSHPVPGGEDADAVSARCDRVIQKIRETGGDCAVFAHGHILRVFTARWLGLPAMEGRHFILGTGTLNILSYEHESPAVKVWNAPLVGYEVD</sequence>
<dbReference type="KEGG" id="puo:RZN69_04760"/>
<evidence type="ECO:0000256" key="1">
    <source>
        <dbReference type="PIRSR" id="PIRSR613078-1"/>
    </source>
</evidence>
<dbReference type="SUPFAM" id="SSF53254">
    <property type="entry name" value="Phosphoglycerate mutase-like"/>
    <property type="match status" value="1"/>
</dbReference>
<dbReference type="GO" id="GO:0101006">
    <property type="term" value="F:protein histidine phosphatase activity"/>
    <property type="evidence" value="ECO:0007669"/>
    <property type="project" value="TreeGrafter"/>
</dbReference>
<dbReference type="CDD" id="cd07067">
    <property type="entry name" value="HP_PGM_like"/>
    <property type="match status" value="1"/>
</dbReference>
<keyword evidence="3" id="KW-0378">Hydrolase</keyword>
<dbReference type="EMBL" id="CP136920">
    <property type="protein sequence ID" value="WOO42390.1"/>
    <property type="molecule type" value="Genomic_DNA"/>
</dbReference>
<gene>
    <name evidence="3" type="ORF">RZN69_04760</name>
</gene>
<proteinExistence type="predicted"/>
<dbReference type="AlphaFoldDB" id="A0AAQ3QX01"/>
<keyword evidence="4" id="KW-1185">Reference proteome</keyword>
<dbReference type="SMART" id="SM00855">
    <property type="entry name" value="PGAM"/>
    <property type="match status" value="1"/>
</dbReference>
<dbReference type="GO" id="GO:0070297">
    <property type="term" value="P:regulation of phosphorelay signal transduction system"/>
    <property type="evidence" value="ECO:0007669"/>
    <property type="project" value="TreeGrafter"/>
</dbReference>
<evidence type="ECO:0000313" key="4">
    <source>
        <dbReference type="Proteomes" id="UP001304300"/>
    </source>
</evidence>
<dbReference type="Pfam" id="PF00300">
    <property type="entry name" value="His_Phos_1"/>
    <property type="match status" value="1"/>
</dbReference>
<evidence type="ECO:0000313" key="3">
    <source>
        <dbReference type="EMBL" id="WOO42390.1"/>
    </source>
</evidence>
<dbReference type="InterPro" id="IPR029033">
    <property type="entry name" value="His_PPase_superfam"/>
</dbReference>
<feature type="active site" description="Tele-phosphohistidine intermediate" evidence="1">
    <location>
        <position position="13"/>
    </location>
</feature>
<organism evidence="3 4">
    <name type="scientific">Rubellicoccus peritrichatus</name>
    <dbReference type="NCBI Taxonomy" id="3080537"/>
    <lineage>
        <taxon>Bacteria</taxon>
        <taxon>Pseudomonadati</taxon>
        <taxon>Verrucomicrobiota</taxon>
        <taxon>Opitutia</taxon>
        <taxon>Puniceicoccales</taxon>
        <taxon>Cerasicoccaceae</taxon>
        <taxon>Rubellicoccus</taxon>
    </lineage>
</organism>
<dbReference type="Gene3D" id="3.40.50.1240">
    <property type="entry name" value="Phosphoglycerate mutase-like"/>
    <property type="match status" value="1"/>
</dbReference>
<reference evidence="3 4" key="1">
    <citation type="submission" date="2023-10" db="EMBL/GenBank/DDBJ databases">
        <title>Rubellicoccus peritrichatus gen. nov., sp. nov., isolated from an algae of coral reef tank.</title>
        <authorList>
            <person name="Luo J."/>
        </authorList>
    </citation>
    <scope>NUCLEOTIDE SEQUENCE [LARGE SCALE GENOMIC DNA]</scope>
    <source>
        <strain evidence="3 4">CR14</strain>
    </source>
</reference>
<dbReference type="InterPro" id="IPR050275">
    <property type="entry name" value="PGM_Phosphatase"/>
</dbReference>
<name>A0AAQ3QX01_9BACT</name>
<accession>A0AAQ3QX01</accession>
<feature type="binding site" evidence="2">
    <location>
        <begin position="84"/>
        <end position="87"/>
    </location>
    <ligand>
        <name>substrate</name>
    </ligand>
</feature>
<dbReference type="PANTHER" id="PTHR48100">
    <property type="entry name" value="BROAD-SPECIFICITY PHOSPHATASE YOR283W-RELATED"/>
    <property type="match status" value="1"/>
</dbReference>
<dbReference type="Proteomes" id="UP001304300">
    <property type="component" value="Chromosome"/>
</dbReference>
<dbReference type="EC" id="3.1.3.-" evidence="3"/>
<protein>
    <submittedName>
        <fullName evidence="3">Histidine phosphatase family protein</fullName>
        <ecNumber evidence="3">3.1.3.-</ecNumber>
    </submittedName>
</protein>
<dbReference type="PANTHER" id="PTHR48100:SF15">
    <property type="entry name" value="SEDOHEPTULOSE 1,7-BISPHOSPHATASE"/>
    <property type="match status" value="1"/>
</dbReference>
<dbReference type="RefSeq" id="WP_317834909.1">
    <property type="nucleotide sequence ID" value="NZ_CP136920.1"/>
</dbReference>
<dbReference type="InterPro" id="IPR013078">
    <property type="entry name" value="His_Pase_superF_clade-1"/>
</dbReference>
<evidence type="ECO:0000256" key="2">
    <source>
        <dbReference type="PIRSR" id="PIRSR613078-2"/>
    </source>
</evidence>